<protein>
    <submittedName>
        <fullName evidence="1">Uncharacterized protein</fullName>
    </submittedName>
</protein>
<reference evidence="1" key="1">
    <citation type="journal article" date="2021" name="Microbiology">
        <title>Metagenomic Analysis of the Microbial Community in the Underground Coal Fire Area (Kemerovo Region, Russia) Revealed Predominance of Thermophilic Members of the Phyla Deinococcus-thermus, Aquificae, and Firmicutes.</title>
        <authorList>
            <person name="Kadnikov V."/>
            <person name="Mardanov A.V."/>
            <person name="Beletsky A.V."/>
            <person name="Karnachuk O.V."/>
            <person name="Ravin N.V."/>
        </authorList>
    </citation>
    <scope>NUCLEOTIDE SEQUENCE</scope>
    <source>
        <strain evidence="1">RBS10-49</strain>
    </source>
</reference>
<dbReference type="Proteomes" id="UP000748108">
    <property type="component" value="Unassembled WGS sequence"/>
</dbReference>
<evidence type="ECO:0000313" key="2">
    <source>
        <dbReference type="Proteomes" id="UP000748108"/>
    </source>
</evidence>
<dbReference type="AlphaFoldDB" id="A0A947CVR9"/>
<dbReference type="EMBL" id="JAHHQF010000047">
    <property type="protein sequence ID" value="MBT9281987.1"/>
    <property type="molecule type" value="Genomic_DNA"/>
</dbReference>
<sequence length="253" mass="28404">MGWIAKYPYRRLMYHITERGLSLLSEHASVLPEDRINRIKISRSRMQVYEHFVDLAVATYRHGWDFLDSRAAKVALSLPEASHLQGVLITPDKKWFPVLVLGAKSTRRTIYNVLRTAHKIDSAFHPSVAGIIITIAGENPYHQIFEIPDVAFTLPVHLLPSAYARRAVPCLLPFSEHSHKYGLVPAGEEGCPYRHDGRCVTELLTLTHTNLIRLRYGTPAGEVWAAEETAPLIRAVTGKTPDRVVKIPCANSP</sequence>
<gene>
    <name evidence="1" type="ORF">KM312_04935</name>
</gene>
<comment type="caution">
    <text evidence="1">The sequence shown here is derived from an EMBL/GenBank/DDBJ whole genome shotgun (WGS) entry which is preliminary data.</text>
</comment>
<organism evidence="1 2">
    <name type="scientific">Hydrogenibacillus schlegelii</name>
    <name type="common">Bacillus schlegelii</name>
    <dbReference type="NCBI Taxonomy" id="1484"/>
    <lineage>
        <taxon>Bacteria</taxon>
        <taxon>Bacillati</taxon>
        <taxon>Bacillota</taxon>
        <taxon>Bacilli</taxon>
        <taxon>Bacillales</taxon>
        <taxon>Bacillales Family X. Incertae Sedis</taxon>
        <taxon>Hydrogenibacillus</taxon>
    </lineage>
</organism>
<proteinExistence type="predicted"/>
<name>A0A947CVR9_HYDSH</name>
<accession>A0A947CVR9</accession>
<evidence type="ECO:0000313" key="1">
    <source>
        <dbReference type="EMBL" id="MBT9281987.1"/>
    </source>
</evidence>